<dbReference type="PANTHER" id="PTHR32305:SF15">
    <property type="entry name" value="PROTEIN RHSA-RELATED"/>
    <property type="match status" value="1"/>
</dbReference>
<evidence type="ECO:0000313" key="3">
    <source>
        <dbReference type="Proteomes" id="UP000595917"/>
    </source>
</evidence>
<sequence>MDEETGLYYYGARYLDPKMSRWLSTDPAMGEYVPGPGMSPNKLGGMGGVYNVVNLHTYHYAANNPVRYTDPDGRMNDDGTGNDPTGGVGKKYVIIAMFPGGGNENVGTTFVDAANTRKNEIESSSGFNQNKDTVSVFNIDSIDKFKNILDTGNIDQLDVFSHGGEQHLVVGSGEGSGKRELLYADDLKNFNRNAFNAGASINFFGCKTASEKSLNFFQKAFGKKTIADSFADYFRGASVTGYTGGAIAVPSPNAEIDPNFIHQRGDPVWYKTWGGSRTYKYDK</sequence>
<evidence type="ECO:0000313" key="2">
    <source>
        <dbReference type="EMBL" id="QQO10712.1"/>
    </source>
</evidence>
<reference evidence="2" key="1">
    <citation type="submission" date="2021-01" db="EMBL/GenBank/DDBJ databases">
        <title>Description of Breznakiella homolactica.</title>
        <authorList>
            <person name="Song Y."/>
            <person name="Brune A."/>
        </authorList>
    </citation>
    <scope>NUCLEOTIDE SEQUENCE</scope>
    <source>
        <strain evidence="2">RmG30</strain>
    </source>
</reference>
<dbReference type="EMBL" id="CP067089">
    <property type="protein sequence ID" value="QQO10712.1"/>
    <property type="molecule type" value="Genomic_DNA"/>
</dbReference>
<dbReference type="AlphaFoldDB" id="A0A7T8BBM1"/>
<dbReference type="PANTHER" id="PTHR32305">
    <property type="match status" value="1"/>
</dbReference>
<dbReference type="InterPro" id="IPR050708">
    <property type="entry name" value="T6SS_VgrG/RHS"/>
</dbReference>
<dbReference type="Gene3D" id="2.180.10.10">
    <property type="entry name" value="RHS repeat-associated core"/>
    <property type="match status" value="1"/>
</dbReference>
<dbReference type="InterPro" id="IPR025592">
    <property type="entry name" value="DUF4347"/>
</dbReference>
<protein>
    <submittedName>
        <fullName evidence="2">DUF4347 domain-containing protein</fullName>
    </submittedName>
</protein>
<dbReference type="KEGG" id="bhc:JFL75_07305"/>
<accession>A0A7T8BBM1</accession>
<keyword evidence="3" id="KW-1185">Reference proteome</keyword>
<dbReference type="InterPro" id="IPR022385">
    <property type="entry name" value="Rhs_assc_core"/>
</dbReference>
<gene>
    <name evidence="2" type="ORF">JFL75_07305</name>
</gene>
<proteinExistence type="predicted"/>
<evidence type="ECO:0000259" key="1">
    <source>
        <dbReference type="Pfam" id="PF14252"/>
    </source>
</evidence>
<dbReference type="Proteomes" id="UP000595917">
    <property type="component" value="Chromosome"/>
</dbReference>
<feature type="domain" description="DUF4347" evidence="1">
    <location>
        <begin position="139"/>
        <end position="218"/>
    </location>
</feature>
<dbReference type="Pfam" id="PF14252">
    <property type="entry name" value="DUF4347"/>
    <property type="match status" value="1"/>
</dbReference>
<organism evidence="2 3">
    <name type="scientific">Breznakiella homolactica</name>
    <dbReference type="NCBI Taxonomy" id="2798577"/>
    <lineage>
        <taxon>Bacteria</taxon>
        <taxon>Pseudomonadati</taxon>
        <taxon>Spirochaetota</taxon>
        <taxon>Spirochaetia</taxon>
        <taxon>Spirochaetales</taxon>
        <taxon>Breznakiellaceae</taxon>
        <taxon>Breznakiella</taxon>
    </lineage>
</organism>
<dbReference type="NCBIfam" id="TIGR03696">
    <property type="entry name" value="Rhs_assc_core"/>
    <property type="match status" value="1"/>
</dbReference>
<name>A0A7T8BBM1_9SPIR</name>